<protein>
    <recommendedName>
        <fullName evidence="4">KinB signaling pathway activation protein</fullName>
    </recommendedName>
</protein>
<dbReference type="AlphaFoldDB" id="A0A1Y0IKS6"/>
<evidence type="ECO:0000256" key="1">
    <source>
        <dbReference type="SAM" id="Phobius"/>
    </source>
</evidence>
<keyword evidence="1" id="KW-0812">Transmembrane</keyword>
<sequence>MNLRKFLTLFFTTALIGVLLGTITTLTGWFGEIRLVWGMITGGFLSATTLMGFWAYLTLNFTMRNFISFRFWVTIQVLLIVLVLFDMVYFRFLWTGKGEGDVLPFIGYALWPLGVAMIVAYIKGRISGMRSFIPSVFFLYCFTVLEWFLALKSGEVLQMSQIGIILLGCNVYLLLMYTRLLKQPSPSR</sequence>
<gene>
    <name evidence="2" type="ORF">CBW65_08510</name>
</gene>
<dbReference type="RefSeq" id="WP_087456484.1">
    <property type="nucleotide sequence ID" value="NZ_CP021434.1"/>
</dbReference>
<reference evidence="3" key="1">
    <citation type="submission" date="2017-05" db="EMBL/GenBank/DDBJ databases">
        <authorList>
            <person name="Sung H."/>
        </authorList>
    </citation>
    <scope>NUCLEOTIDE SEQUENCE [LARGE SCALE GENOMIC DNA]</scope>
    <source>
        <strain evidence="3">AR23208</strain>
    </source>
</reference>
<dbReference type="Proteomes" id="UP000195437">
    <property type="component" value="Chromosome"/>
</dbReference>
<dbReference type="KEGG" id="tum:CBW65_08510"/>
<proteinExistence type="predicted"/>
<evidence type="ECO:0008006" key="4">
    <source>
        <dbReference type="Google" id="ProtNLM"/>
    </source>
</evidence>
<accession>A0A1Y0IKS6</accession>
<dbReference type="SMART" id="SM01251">
    <property type="entry name" value="KbaA"/>
    <property type="match status" value="1"/>
</dbReference>
<feature type="transmembrane region" description="Helical" evidence="1">
    <location>
        <begin position="36"/>
        <end position="57"/>
    </location>
</feature>
<dbReference type="Pfam" id="PF14089">
    <property type="entry name" value="KbaA"/>
    <property type="match status" value="1"/>
</dbReference>
<feature type="transmembrane region" description="Helical" evidence="1">
    <location>
        <begin position="102"/>
        <end position="122"/>
    </location>
</feature>
<keyword evidence="1" id="KW-0472">Membrane</keyword>
<feature type="transmembrane region" description="Helical" evidence="1">
    <location>
        <begin position="131"/>
        <end position="150"/>
    </location>
</feature>
<name>A0A1Y0IKS6_9BACL</name>
<feature type="transmembrane region" description="Helical" evidence="1">
    <location>
        <begin position="69"/>
        <end position="90"/>
    </location>
</feature>
<evidence type="ECO:0000313" key="3">
    <source>
        <dbReference type="Proteomes" id="UP000195437"/>
    </source>
</evidence>
<feature type="transmembrane region" description="Helical" evidence="1">
    <location>
        <begin position="7"/>
        <end position="30"/>
    </location>
</feature>
<keyword evidence="3" id="KW-1185">Reference proteome</keyword>
<organism evidence="2 3">
    <name type="scientific">Tumebacillus avium</name>
    <dbReference type="NCBI Taxonomy" id="1903704"/>
    <lineage>
        <taxon>Bacteria</taxon>
        <taxon>Bacillati</taxon>
        <taxon>Bacillota</taxon>
        <taxon>Bacilli</taxon>
        <taxon>Bacillales</taxon>
        <taxon>Alicyclobacillaceae</taxon>
        <taxon>Tumebacillus</taxon>
    </lineage>
</organism>
<dbReference type="OrthoDB" id="2374256at2"/>
<feature type="transmembrane region" description="Helical" evidence="1">
    <location>
        <begin position="156"/>
        <end position="178"/>
    </location>
</feature>
<dbReference type="GO" id="GO:0045881">
    <property type="term" value="P:positive regulation of sporulation resulting in formation of a cellular spore"/>
    <property type="evidence" value="ECO:0007669"/>
    <property type="project" value="InterPro"/>
</dbReference>
<keyword evidence="1" id="KW-1133">Transmembrane helix</keyword>
<dbReference type="EMBL" id="CP021434">
    <property type="protein sequence ID" value="ARU61102.1"/>
    <property type="molecule type" value="Genomic_DNA"/>
</dbReference>
<dbReference type="InterPro" id="IPR024164">
    <property type="entry name" value="KinB-signalling_activ"/>
</dbReference>
<evidence type="ECO:0000313" key="2">
    <source>
        <dbReference type="EMBL" id="ARU61102.1"/>
    </source>
</evidence>